<dbReference type="Gene3D" id="3.40.710.10">
    <property type="entry name" value="DD-peptidase/beta-lactamase superfamily"/>
    <property type="match status" value="1"/>
</dbReference>
<dbReference type="Pfam" id="PF00905">
    <property type="entry name" value="Transpeptidase"/>
    <property type="match status" value="1"/>
</dbReference>
<evidence type="ECO:0000256" key="15">
    <source>
        <dbReference type="ARBA" id="ARBA00023316"/>
    </source>
</evidence>
<comment type="caution">
    <text evidence="22">The sequence shown here is derived from an EMBL/GenBank/DDBJ whole genome shotgun (WGS) entry which is preliminary data.</text>
</comment>
<feature type="region of interest" description="Disordered" evidence="18">
    <location>
        <begin position="1"/>
        <end position="21"/>
    </location>
</feature>
<evidence type="ECO:0000256" key="3">
    <source>
        <dbReference type="ARBA" id="ARBA00022475"/>
    </source>
</evidence>
<sequence length="832" mass="93378">MDDFQKNGDGNPVSRQEIYGSRKDRFGNGGRRFFTKKWFVLVVLTTVLLVVGGCSAVMLSAKSMPLDRMDEIQFASTIYDVKGKPVAQLGSGQREYIPLKQVKSRKLLEDAFIAVEDRRFYQHHGVDYRGVARALFTNLMERKKAEGAGTVTMQVARNIILENSAKTYTRKIKEVFVAWNLERNYTKQQILQAYLNYIYFGNDVQGIKMAAKIYFDKDISKDELEPHEVALLAGIPKAPSAYDPYRNPGQAKERRNVVLEVMAQQRLITQEEKKRYQQMDLGVNRSYLKKYIQKDQYQAYKHYVMLEAEKRFGLSETELATGGYQIYTQLVPKAQRAMDKAIKDDSLFQNHKQLDGGATMVNPQTGGIAAIAGGREYLGRGYLLRSLEPKQPGSSIKPVSVYAPAVEEKGFDEYSDIQDPPGFHVDSWKPENFQKRYYGKVPMKEAIAKSLNVATAWLLKNEVGLDIAVRYAEQAGIPLEEKDKHSYAAMALGGLTKGVDTVQMAQAYTPFANNGKWTSAHAINRIQFKEEPVDPLQEVERRENFSPKTAYYMTRMLRYNVQNGTGTSARLPDGRDVAGKTGTTQDSQEAWFVGYTREYVMAAMVYNKEDGKVELSGGEYPAKIFRRVMWQTLRDTPVSRFTNPGVKEPEPPFELKPVELNGEVDEAAKSIRLNWNDYSDRVIYRVERSEDGASWSLLSQTPEGGYEDRDIVFPQPETGDPLDDIFGSGKPKTYYYRVIAIDTVTNEEAQPSNTLKVTIQPPPPEKPPGNEQGDQQGDQPGEPGGGQEGPGGDQRPGLDIMPPPGREEAGGDQTGGEGEQQGSEGGDQPERE</sequence>
<feature type="compositionally biased region" description="Gly residues" evidence="18">
    <location>
        <begin position="812"/>
        <end position="825"/>
    </location>
</feature>
<dbReference type="InterPro" id="IPR023346">
    <property type="entry name" value="Lysozyme-like_dom_sf"/>
</dbReference>
<gene>
    <name evidence="22" type="primary">pbpF</name>
    <name evidence="22" type="ORF">GCM10011571_08620</name>
</gene>
<evidence type="ECO:0000256" key="7">
    <source>
        <dbReference type="ARBA" id="ARBA00022679"/>
    </source>
</evidence>
<evidence type="ECO:0000256" key="4">
    <source>
        <dbReference type="ARBA" id="ARBA00022645"/>
    </source>
</evidence>
<feature type="compositionally biased region" description="Gly residues" evidence="18">
    <location>
        <begin position="782"/>
        <end position="794"/>
    </location>
</feature>
<evidence type="ECO:0000256" key="12">
    <source>
        <dbReference type="ARBA" id="ARBA00022989"/>
    </source>
</evidence>
<evidence type="ECO:0000256" key="8">
    <source>
        <dbReference type="ARBA" id="ARBA00022692"/>
    </source>
</evidence>
<dbReference type="FunFam" id="1.10.3810.10:FF:000001">
    <property type="entry name" value="Penicillin-binding protein 1A"/>
    <property type="match status" value="1"/>
</dbReference>
<evidence type="ECO:0000256" key="19">
    <source>
        <dbReference type="SAM" id="Phobius"/>
    </source>
</evidence>
<dbReference type="RefSeq" id="WP_188646644.1">
    <property type="nucleotide sequence ID" value="NZ_BMHQ01000002.1"/>
</dbReference>
<dbReference type="InterPro" id="IPR036950">
    <property type="entry name" value="PBP_transglycosylase"/>
</dbReference>
<dbReference type="Gene3D" id="1.10.3810.10">
    <property type="entry name" value="Biosynthetic peptidoglycan transglycosylase-like"/>
    <property type="match status" value="1"/>
</dbReference>
<evidence type="ECO:0000256" key="10">
    <source>
        <dbReference type="ARBA" id="ARBA00022960"/>
    </source>
</evidence>
<evidence type="ECO:0000256" key="17">
    <source>
        <dbReference type="ARBA" id="ARBA00049902"/>
    </source>
</evidence>
<evidence type="ECO:0000256" key="13">
    <source>
        <dbReference type="ARBA" id="ARBA00023136"/>
    </source>
</evidence>
<proteinExistence type="inferred from homology"/>
<name>A0A8J2VEG2_9BACL</name>
<keyword evidence="8 19" id="KW-0812">Transmembrane</keyword>
<evidence type="ECO:0000256" key="11">
    <source>
        <dbReference type="ARBA" id="ARBA00022984"/>
    </source>
</evidence>
<comment type="similarity">
    <text evidence="2">In the N-terminal section; belongs to the glycosyltransferase 51 family.</text>
</comment>
<evidence type="ECO:0000256" key="6">
    <source>
        <dbReference type="ARBA" id="ARBA00022676"/>
    </source>
</evidence>
<keyword evidence="10" id="KW-0133">Cell shape</keyword>
<dbReference type="GO" id="GO:0008955">
    <property type="term" value="F:peptidoglycan glycosyltransferase activity"/>
    <property type="evidence" value="ECO:0007669"/>
    <property type="project" value="UniProtKB-EC"/>
</dbReference>
<keyword evidence="5" id="KW-0645">Protease</keyword>
<keyword evidence="23" id="KW-1185">Reference proteome</keyword>
<comment type="similarity">
    <text evidence="1">In the C-terminal section; belongs to the transpeptidase family.</text>
</comment>
<keyword evidence="6" id="KW-0328">Glycosyltransferase</keyword>
<dbReference type="GO" id="GO:0071555">
    <property type="term" value="P:cell wall organization"/>
    <property type="evidence" value="ECO:0007669"/>
    <property type="project" value="UniProtKB-KW"/>
</dbReference>
<dbReference type="GO" id="GO:0009252">
    <property type="term" value="P:peptidoglycan biosynthetic process"/>
    <property type="evidence" value="ECO:0007669"/>
    <property type="project" value="UniProtKB-KW"/>
</dbReference>
<keyword evidence="7" id="KW-0808">Transferase</keyword>
<dbReference type="GO" id="GO:0030288">
    <property type="term" value="C:outer membrane-bounded periplasmic space"/>
    <property type="evidence" value="ECO:0007669"/>
    <property type="project" value="TreeGrafter"/>
</dbReference>
<keyword evidence="12 19" id="KW-1133">Transmembrane helix</keyword>
<keyword evidence="11" id="KW-0573">Peptidoglycan synthesis</keyword>
<accession>A0A8J2VEG2</accession>
<dbReference type="AlphaFoldDB" id="A0A8J2VEG2"/>
<dbReference type="Gene3D" id="2.60.40.10">
    <property type="entry name" value="Immunoglobulins"/>
    <property type="match status" value="1"/>
</dbReference>
<comment type="catalytic activity">
    <reaction evidence="16">
        <text>Preferential cleavage: (Ac)2-L-Lys-D-Ala-|-D-Ala. Also transpeptidation of peptidyl-alanyl moieties that are N-acyl substituents of D-alanine.</text>
        <dbReference type="EC" id="3.4.16.4"/>
    </reaction>
</comment>
<feature type="region of interest" description="Disordered" evidence="18">
    <location>
        <begin position="695"/>
        <end position="729"/>
    </location>
</feature>
<evidence type="ECO:0000256" key="9">
    <source>
        <dbReference type="ARBA" id="ARBA00022801"/>
    </source>
</evidence>
<dbReference type="InterPro" id="IPR001264">
    <property type="entry name" value="Glyco_trans_51"/>
</dbReference>
<dbReference type="Pfam" id="PF00912">
    <property type="entry name" value="Transgly"/>
    <property type="match status" value="1"/>
</dbReference>
<comment type="catalytic activity">
    <reaction evidence="17">
        <text>[GlcNAc-(1-&gt;4)-Mur2Ac(oyl-L-Ala-gamma-D-Glu-L-Lys-D-Ala-D-Ala)](n)-di-trans,octa-cis-undecaprenyl diphosphate + beta-D-GlcNAc-(1-&gt;4)-Mur2Ac(oyl-L-Ala-gamma-D-Glu-L-Lys-D-Ala-D-Ala)-di-trans,octa-cis-undecaprenyl diphosphate = [GlcNAc-(1-&gt;4)-Mur2Ac(oyl-L-Ala-gamma-D-Glu-L-Lys-D-Ala-D-Ala)](n+1)-di-trans,octa-cis-undecaprenyl diphosphate + di-trans,octa-cis-undecaprenyl diphosphate + H(+)</text>
        <dbReference type="Rhea" id="RHEA:23708"/>
        <dbReference type="Rhea" id="RHEA-COMP:9602"/>
        <dbReference type="Rhea" id="RHEA-COMP:9603"/>
        <dbReference type="ChEBI" id="CHEBI:15378"/>
        <dbReference type="ChEBI" id="CHEBI:58405"/>
        <dbReference type="ChEBI" id="CHEBI:60033"/>
        <dbReference type="ChEBI" id="CHEBI:78435"/>
        <dbReference type="EC" id="2.4.99.28"/>
    </reaction>
</comment>
<evidence type="ECO:0000256" key="16">
    <source>
        <dbReference type="ARBA" id="ARBA00034000"/>
    </source>
</evidence>
<dbReference type="InterPro" id="IPR001460">
    <property type="entry name" value="PCN-bd_Tpept"/>
</dbReference>
<dbReference type="Proteomes" id="UP000625210">
    <property type="component" value="Unassembled WGS sequence"/>
</dbReference>
<keyword evidence="13 19" id="KW-0472">Membrane</keyword>
<dbReference type="PANTHER" id="PTHR32282:SF32">
    <property type="entry name" value="PENICILLIN-BINDING PROTEIN 2A"/>
    <property type="match status" value="1"/>
</dbReference>
<dbReference type="InterPro" id="IPR013783">
    <property type="entry name" value="Ig-like_fold"/>
</dbReference>
<feature type="compositionally biased region" description="Low complexity" evidence="18">
    <location>
        <begin position="769"/>
        <end position="781"/>
    </location>
</feature>
<evidence type="ECO:0000256" key="1">
    <source>
        <dbReference type="ARBA" id="ARBA00007090"/>
    </source>
</evidence>
<reference evidence="22" key="2">
    <citation type="submission" date="2020-09" db="EMBL/GenBank/DDBJ databases">
        <authorList>
            <person name="Sun Q."/>
            <person name="Zhou Y."/>
        </authorList>
    </citation>
    <scope>NUCLEOTIDE SEQUENCE</scope>
    <source>
        <strain evidence="22">CGMCC 1.15179</strain>
    </source>
</reference>
<protein>
    <submittedName>
        <fullName evidence="22">Penicillin-binding protein 1F</fullName>
    </submittedName>
</protein>
<feature type="domain" description="Glycosyl transferase family 51" evidence="21">
    <location>
        <begin position="83"/>
        <end position="262"/>
    </location>
</feature>
<keyword evidence="4" id="KW-0121">Carboxypeptidase</keyword>
<dbReference type="InterPro" id="IPR050396">
    <property type="entry name" value="Glycosyltr_51/Transpeptidase"/>
</dbReference>
<dbReference type="GO" id="GO:0006508">
    <property type="term" value="P:proteolysis"/>
    <property type="evidence" value="ECO:0007669"/>
    <property type="project" value="UniProtKB-KW"/>
</dbReference>
<reference evidence="22" key="1">
    <citation type="journal article" date="2014" name="Int. J. Syst. Evol. Microbiol.">
        <title>Complete genome sequence of Corynebacterium casei LMG S-19264T (=DSM 44701T), isolated from a smear-ripened cheese.</title>
        <authorList>
            <consortium name="US DOE Joint Genome Institute (JGI-PGF)"/>
            <person name="Walter F."/>
            <person name="Albersmeier A."/>
            <person name="Kalinowski J."/>
            <person name="Ruckert C."/>
        </authorList>
    </citation>
    <scope>NUCLEOTIDE SEQUENCE</scope>
    <source>
        <strain evidence="22">CGMCC 1.15179</strain>
    </source>
</reference>
<evidence type="ECO:0000313" key="23">
    <source>
        <dbReference type="Proteomes" id="UP000625210"/>
    </source>
</evidence>
<evidence type="ECO:0000259" key="21">
    <source>
        <dbReference type="Pfam" id="PF00912"/>
    </source>
</evidence>
<keyword evidence="3" id="KW-1003">Cell membrane</keyword>
<keyword evidence="14" id="KW-0511">Multifunctional enzyme</keyword>
<evidence type="ECO:0000259" key="20">
    <source>
        <dbReference type="Pfam" id="PF00905"/>
    </source>
</evidence>
<dbReference type="PANTHER" id="PTHR32282">
    <property type="entry name" value="BINDING PROTEIN TRANSPEPTIDASE, PUTATIVE-RELATED"/>
    <property type="match status" value="1"/>
</dbReference>
<evidence type="ECO:0000256" key="5">
    <source>
        <dbReference type="ARBA" id="ARBA00022670"/>
    </source>
</evidence>
<evidence type="ECO:0000256" key="2">
    <source>
        <dbReference type="ARBA" id="ARBA00007739"/>
    </source>
</evidence>
<keyword evidence="15" id="KW-0961">Cell wall biogenesis/degradation</keyword>
<feature type="domain" description="Penicillin-binding protein transpeptidase" evidence="20">
    <location>
        <begin position="356"/>
        <end position="629"/>
    </location>
</feature>
<feature type="region of interest" description="Disordered" evidence="18">
    <location>
        <begin position="749"/>
        <end position="832"/>
    </location>
</feature>
<keyword evidence="9" id="KW-0378">Hydrolase</keyword>
<dbReference type="GO" id="GO:0008658">
    <property type="term" value="F:penicillin binding"/>
    <property type="evidence" value="ECO:0007669"/>
    <property type="project" value="InterPro"/>
</dbReference>
<organism evidence="22 23">
    <name type="scientific">Marinithermofilum abyssi</name>
    <dbReference type="NCBI Taxonomy" id="1571185"/>
    <lineage>
        <taxon>Bacteria</taxon>
        <taxon>Bacillati</taxon>
        <taxon>Bacillota</taxon>
        <taxon>Bacilli</taxon>
        <taxon>Bacillales</taxon>
        <taxon>Thermoactinomycetaceae</taxon>
        <taxon>Marinithermofilum</taxon>
    </lineage>
</organism>
<dbReference type="GO" id="GO:0008360">
    <property type="term" value="P:regulation of cell shape"/>
    <property type="evidence" value="ECO:0007669"/>
    <property type="project" value="UniProtKB-KW"/>
</dbReference>
<dbReference type="SUPFAM" id="SSF56601">
    <property type="entry name" value="beta-lactamase/transpeptidase-like"/>
    <property type="match status" value="1"/>
</dbReference>
<evidence type="ECO:0000256" key="14">
    <source>
        <dbReference type="ARBA" id="ARBA00023268"/>
    </source>
</evidence>
<evidence type="ECO:0000256" key="18">
    <source>
        <dbReference type="SAM" id="MobiDB-lite"/>
    </source>
</evidence>
<evidence type="ECO:0000313" key="22">
    <source>
        <dbReference type="EMBL" id="GGE09595.1"/>
    </source>
</evidence>
<dbReference type="InterPro" id="IPR012338">
    <property type="entry name" value="Beta-lactam/transpept-like"/>
</dbReference>
<dbReference type="EMBL" id="BMHQ01000002">
    <property type="protein sequence ID" value="GGE09595.1"/>
    <property type="molecule type" value="Genomic_DNA"/>
</dbReference>
<feature type="transmembrane region" description="Helical" evidence="19">
    <location>
        <begin position="38"/>
        <end position="59"/>
    </location>
</feature>
<dbReference type="GO" id="GO:0009002">
    <property type="term" value="F:serine-type D-Ala-D-Ala carboxypeptidase activity"/>
    <property type="evidence" value="ECO:0007669"/>
    <property type="project" value="UniProtKB-EC"/>
</dbReference>
<dbReference type="SUPFAM" id="SSF53955">
    <property type="entry name" value="Lysozyme-like"/>
    <property type="match status" value="1"/>
</dbReference>